<sequence length="212" mass="22555">MYAKIAGLSALAILTAGSAMAATSATATTDLNMRAAPGSEAQIVDVIPNNAAVTVEQCATQLSWCKVDYNGRQGWAYSPYLTASLDDRPVVVHDNVQHLGLQTVEVHRAPPPQPYMNDAAGAPMALRMPPAPRGPAPAAVAEIQRPPAPTVTYVEKHPMKPVYLEGEVVRGAGIPQGVTLTRIPDSSYSYVYLNGAPVLVDSNRTIVEVIRR</sequence>
<feature type="signal peptide" evidence="1">
    <location>
        <begin position="1"/>
        <end position="21"/>
    </location>
</feature>
<dbReference type="Pfam" id="PF06823">
    <property type="entry name" value="DUF1236"/>
    <property type="match status" value="1"/>
</dbReference>
<keyword evidence="1" id="KW-0732">Signal</keyword>
<dbReference type="AlphaFoldDB" id="A0A6L7G1L6"/>
<evidence type="ECO:0000259" key="2">
    <source>
        <dbReference type="SMART" id="SM00287"/>
    </source>
</evidence>
<dbReference type="RefSeq" id="WP_160894385.1">
    <property type="nucleotide sequence ID" value="NZ_WUMU01000010.1"/>
</dbReference>
<gene>
    <name evidence="3" type="ORF">GR170_10435</name>
</gene>
<comment type="caution">
    <text evidence="3">The sequence shown here is derived from an EMBL/GenBank/DDBJ whole genome shotgun (WGS) entry which is preliminary data.</text>
</comment>
<proteinExistence type="predicted"/>
<dbReference type="Proteomes" id="UP000477911">
    <property type="component" value="Unassembled WGS sequence"/>
</dbReference>
<dbReference type="Pfam" id="PF08239">
    <property type="entry name" value="SH3_3"/>
    <property type="match status" value="1"/>
</dbReference>
<keyword evidence="4" id="KW-1185">Reference proteome</keyword>
<dbReference type="InterPro" id="IPR003646">
    <property type="entry name" value="SH3-like_bac-type"/>
</dbReference>
<accession>A0A6L7G1L6</accession>
<reference evidence="3 4" key="1">
    <citation type="submission" date="2019-12" db="EMBL/GenBank/DDBJ databases">
        <authorList>
            <person name="Li M."/>
        </authorList>
    </citation>
    <scope>NUCLEOTIDE SEQUENCE [LARGE SCALE GENOMIC DNA]</scope>
    <source>
        <strain evidence="3 4">GBMRC 2024</strain>
    </source>
</reference>
<evidence type="ECO:0000313" key="4">
    <source>
        <dbReference type="Proteomes" id="UP000477911"/>
    </source>
</evidence>
<evidence type="ECO:0000256" key="1">
    <source>
        <dbReference type="SAM" id="SignalP"/>
    </source>
</evidence>
<feature type="chain" id="PRO_5026965054" evidence="1">
    <location>
        <begin position="22"/>
        <end position="212"/>
    </location>
</feature>
<dbReference type="Gene3D" id="2.30.30.40">
    <property type="entry name" value="SH3 Domains"/>
    <property type="match status" value="1"/>
</dbReference>
<name>A0A6L7G1L6_9RHOB</name>
<dbReference type="EMBL" id="WUMU01000010">
    <property type="protein sequence ID" value="MXN18254.1"/>
    <property type="molecule type" value="Genomic_DNA"/>
</dbReference>
<evidence type="ECO:0000313" key="3">
    <source>
        <dbReference type="EMBL" id="MXN18254.1"/>
    </source>
</evidence>
<dbReference type="SMART" id="SM00287">
    <property type="entry name" value="SH3b"/>
    <property type="match status" value="1"/>
</dbReference>
<dbReference type="InterPro" id="IPR009642">
    <property type="entry name" value="DUF1236"/>
</dbReference>
<feature type="domain" description="SH3b" evidence="2">
    <location>
        <begin position="22"/>
        <end position="84"/>
    </location>
</feature>
<organism evidence="3 4">
    <name type="scientific">Pseudooceanicola albus</name>
    <dbReference type="NCBI Taxonomy" id="2692189"/>
    <lineage>
        <taxon>Bacteria</taxon>
        <taxon>Pseudomonadati</taxon>
        <taxon>Pseudomonadota</taxon>
        <taxon>Alphaproteobacteria</taxon>
        <taxon>Rhodobacterales</taxon>
        <taxon>Paracoccaceae</taxon>
        <taxon>Pseudooceanicola</taxon>
    </lineage>
</organism>
<protein>
    <submittedName>
        <fullName evidence="3">DUF1236 domain-containing protein</fullName>
    </submittedName>
</protein>